<comment type="subcellular location">
    <subcellularLocation>
        <location evidence="1">Cytoplasm</location>
    </subcellularLocation>
</comment>
<dbReference type="InterPro" id="IPR038397">
    <property type="entry name" value="TBCC_N_sf"/>
</dbReference>
<dbReference type="PANTHER" id="PTHR15139:SF0">
    <property type="entry name" value="TUBULIN-SPECIFIC CHAPERONE C"/>
    <property type="match status" value="1"/>
</dbReference>
<evidence type="ECO:0000256" key="5">
    <source>
        <dbReference type="ARBA" id="ARBA00023186"/>
    </source>
</evidence>
<dbReference type="SMART" id="SM00673">
    <property type="entry name" value="CARP"/>
    <property type="match status" value="2"/>
</dbReference>
<gene>
    <name evidence="9" type="ORF">LOD99_15319</name>
</gene>
<dbReference type="InterPro" id="IPR006599">
    <property type="entry name" value="CARP_motif"/>
</dbReference>
<feature type="region of interest" description="Disordered" evidence="7">
    <location>
        <begin position="134"/>
        <end position="164"/>
    </location>
</feature>
<dbReference type="InterPro" id="IPR017901">
    <property type="entry name" value="C-CAP_CF_C-like"/>
</dbReference>
<keyword evidence="10" id="KW-1185">Reference proteome</keyword>
<dbReference type="Pfam" id="PF16752">
    <property type="entry name" value="TBCC_N"/>
    <property type="match status" value="1"/>
</dbReference>
<proteinExistence type="inferred from homology"/>
<dbReference type="InterPro" id="IPR016098">
    <property type="entry name" value="CAP/MinC_C"/>
</dbReference>
<keyword evidence="3" id="KW-0963">Cytoplasm</keyword>
<evidence type="ECO:0000256" key="4">
    <source>
        <dbReference type="ARBA" id="ARBA00022990"/>
    </source>
</evidence>
<dbReference type="Gene3D" id="1.20.58.1250">
    <property type="entry name" value="Tubulin Binding Cofactor C, N-terminal domain"/>
    <property type="match status" value="1"/>
</dbReference>
<dbReference type="PROSITE" id="PS51329">
    <property type="entry name" value="C_CAP_COFACTOR_C"/>
    <property type="match status" value="1"/>
</dbReference>
<dbReference type="Proteomes" id="UP001165289">
    <property type="component" value="Unassembled WGS sequence"/>
</dbReference>
<evidence type="ECO:0000259" key="8">
    <source>
        <dbReference type="PROSITE" id="PS51329"/>
    </source>
</evidence>
<keyword evidence="4" id="KW-0007">Acetylation</keyword>
<dbReference type="InterPro" id="IPR031925">
    <property type="entry name" value="TBCC_N"/>
</dbReference>
<dbReference type="PANTHER" id="PTHR15139">
    <property type="entry name" value="TUBULIN FOLDING COFACTOR C"/>
    <property type="match status" value="1"/>
</dbReference>
<accession>A0AAV7KEL0</accession>
<protein>
    <submittedName>
        <fullName evidence="9">Tubulin-specific chaperone C</fullName>
    </submittedName>
</protein>
<dbReference type="Gene3D" id="2.160.20.70">
    <property type="match status" value="1"/>
</dbReference>
<dbReference type="GO" id="GO:0007021">
    <property type="term" value="P:tubulin complex assembly"/>
    <property type="evidence" value="ECO:0007669"/>
    <property type="project" value="TreeGrafter"/>
</dbReference>
<sequence>MASIEPIALLSEEEKIKKQKAYEEGVAKRYEERISKKQQRKSNIEHKPEETVDYFWKEFNSQNSDINSMFEQLSEALEPNTIAKEIDVKLEIMQKYMNDSILFLNPFDLRIAQSTIKKLQADLTKEREKYAPRKKFGFKSRQKQTQNGGQVPKKEPSVVAKISPAPLPASKNSFVLKDRKNENIIITPEEVFNKDLLILNLDNCTLYIHSIPATVHMTNITNSQISFGPVKTSIMIHDCVNTKFSLACQQLRIHTSVKCDFYIHVTSRAIIEDSSGLRFAPFTNTYPNLQDDYMISGLDEKLNNWAIVNDFNWLSNNEASPNWRIIQEDQRMAWK</sequence>
<dbReference type="EMBL" id="JAKMXF010000088">
    <property type="protein sequence ID" value="KAI6658519.1"/>
    <property type="molecule type" value="Genomic_DNA"/>
</dbReference>
<dbReference type="GO" id="GO:0007023">
    <property type="term" value="P:post-chaperonin tubulin folding pathway"/>
    <property type="evidence" value="ECO:0007669"/>
    <property type="project" value="InterPro"/>
</dbReference>
<comment type="similarity">
    <text evidence="2">Belongs to the TBCC family.</text>
</comment>
<feature type="domain" description="C-CAP/cofactor C-like" evidence="8">
    <location>
        <begin position="164"/>
        <end position="313"/>
    </location>
</feature>
<dbReference type="Pfam" id="PF07986">
    <property type="entry name" value="TBCC"/>
    <property type="match status" value="1"/>
</dbReference>
<dbReference type="AlphaFoldDB" id="A0AAV7KEL0"/>
<dbReference type="InterPro" id="IPR027684">
    <property type="entry name" value="TBCC"/>
</dbReference>
<evidence type="ECO:0000313" key="9">
    <source>
        <dbReference type="EMBL" id="KAI6658519.1"/>
    </source>
</evidence>
<keyword evidence="5" id="KW-0143">Chaperone</keyword>
<dbReference type="GO" id="GO:0005737">
    <property type="term" value="C:cytoplasm"/>
    <property type="evidence" value="ECO:0007669"/>
    <property type="project" value="UniProtKB-SubCell"/>
</dbReference>
<organism evidence="9 10">
    <name type="scientific">Oopsacas minuta</name>
    <dbReference type="NCBI Taxonomy" id="111878"/>
    <lineage>
        <taxon>Eukaryota</taxon>
        <taxon>Metazoa</taxon>
        <taxon>Porifera</taxon>
        <taxon>Hexactinellida</taxon>
        <taxon>Hexasterophora</taxon>
        <taxon>Lyssacinosida</taxon>
        <taxon>Leucopsacidae</taxon>
        <taxon>Oopsacas</taxon>
    </lineage>
</organism>
<name>A0AAV7KEL0_9METZ</name>
<evidence type="ECO:0000256" key="2">
    <source>
        <dbReference type="ARBA" id="ARBA00008848"/>
    </source>
</evidence>
<evidence type="ECO:0000313" key="10">
    <source>
        <dbReference type="Proteomes" id="UP001165289"/>
    </source>
</evidence>
<evidence type="ECO:0000256" key="1">
    <source>
        <dbReference type="ARBA" id="ARBA00004496"/>
    </source>
</evidence>
<evidence type="ECO:0000256" key="7">
    <source>
        <dbReference type="SAM" id="MobiDB-lite"/>
    </source>
</evidence>
<comment type="caution">
    <text evidence="9">The sequence shown here is derived from an EMBL/GenBank/DDBJ whole genome shotgun (WGS) entry which is preliminary data.</text>
</comment>
<reference evidence="9 10" key="1">
    <citation type="journal article" date="2023" name="BMC Biol.">
        <title>The compact genome of the sponge Oopsacas minuta (Hexactinellida) is lacking key metazoan core genes.</title>
        <authorList>
            <person name="Santini S."/>
            <person name="Schenkelaars Q."/>
            <person name="Jourda C."/>
            <person name="Duchesne M."/>
            <person name="Belahbib H."/>
            <person name="Rocher C."/>
            <person name="Selva M."/>
            <person name="Riesgo A."/>
            <person name="Vervoort M."/>
            <person name="Leys S.P."/>
            <person name="Kodjabachian L."/>
            <person name="Le Bivic A."/>
            <person name="Borchiellini C."/>
            <person name="Claverie J.M."/>
            <person name="Renard E."/>
        </authorList>
    </citation>
    <scope>NUCLEOTIDE SEQUENCE [LARGE SCALE GENOMIC DNA]</scope>
    <source>
        <strain evidence="9">SPO-2</strain>
    </source>
</reference>
<dbReference type="InterPro" id="IPR012945">
    <property type="entry name" value="Tubulin-bd_cofactor_C_dom"/>
</dbReference>
<evidence type="ECO:0000256" key="6">
    <source>
        <dbReference type="ARBA" id="ARBA00026055"/>
    </source>
</evidence>
<dbReference type="GO" id="GO:0015631">
    <property type="term" value="F:tubulin binding"/>
    <property type="evidence" value="ECO:0007669"/>
    <property type="project" value="InterPro"/>
</dbReference>
<evidence type="ECO:0000256" key="3">
    <source>
        <dbReference type="ARBA" id="ARBA00022490"/>
    </source>
</evidence>
<comment type="subunit">
    <text evidence="6">Supercomplex made of cofactors A to E. Cofactors A and D function by capturing and stabilizing tubulin in a quasi-native conformation. Cofactor E binds to the cofactor D-tubulin complex; interaction with cofactor C then causes the release of tubulin polypeptides that are committed to the native state.</text>
</comment>